<name>A0AAN9P6H7_CROPI</name>
<protein>
    <submittedName>
        <fullName evidence="2">Uncharacterized protein</fullName>
    </submittedName>
</protein>
<comment type="caution">
    <text evidence="2">The sequence shown here is derived from an EMBL/GenBank/DDBJ whole genome shotgun (WGS) entry which is preliminary data.</text>
</comment>
<dbReference type="EMBL" id="JAYWIO010000001">
    <property type="protein sequence ID" value="KAK7287150.1"/>
    <property type="molecule type" value="Genomic_DNA"/>
</dbReference>
<reference evidence="2 3" key="1">
    <citation type="submission" date="2024-01" db="EMBL/GenBank/DDBJ databases">
        <title>The genomes of 5 underutilized Papilionoideae crops provide insights into root nodulation and disease resistanc.</title>
        <authorList>
            <person name="Yuan L."/>
        </authorList>
    </citation>
    <scope>NUCLEOTIDE SEQUENCE [LARGE SCALE GENOMIC DNA]</scope>
    <source>
        <strain evidence="2">ZHUSHIDOU_FW_LH</strain>
        <tissue evidence="2">Leaf</tissue>
    </source>
</reference>
<dbReference type="AlphaFoldDB" id="A0AAN9P6H7"/>
<evidence type="ECO:0000313" key="2">
    <source>
        <dbReference type="EMBL" id="KAK7287150.1"/>
    </source>
</evidence>
<feature type="compositionally biased region" description="Polar residues" evidence="1">
    <location>
        <begin position="39"/>
        <end position="48"/>
    </location>
</feature>
<accession>A0AAN9P6H7</accession>
<sequence length="92" mass="10389">MNTFPIAWRFSSYRRSPSLEIRSPQLSHPVLLPHLVPEKSSSTISFQKSPSPPSRSRTFSINLRFNPSSTPIIVELSVYQIGGSNENVEFNL</sequence>
<gene>
    <name evidence="2" type="ORF">RIF29_00226</name>
</gene>
<dbReference type="Proteomes" id="UP001372338">
    <property type="component" value="Unassembled WGS sequence"/>
</dbReference>
<proteinExistence type="predicted"/>
<organism evidence="2 3">
    <name type="scientific">Crotalaria pallida</name>
    <name type="common">Smooth rattlebox</name>
    <name type="synonym">Crotalaria striata</name>
    <dbReference type="NCBI Taxonomy" id="3830"/>
    <lineage>
        <taxon>Eukaryota</taxon>
        <taxon>Viridiplantae</taxon>
        <taxon>Streptophyta</taxon>
        <taxon>Embryophyta</taxon>
        <taxon>Tracheophyta</taxon>
        <taxon>Spermatophyta</taxon>
        <taxon>Magnoliopsida</taxon>
        <taxon>eudicotyledons</taxon>
        <taxon>Gunneridae</taxon>
        <taxon>Pentapetalae</taxon>
        <taxon>rosids</taxon>
        <taxon>fabids</taxon>
        <taxon>Fabales</taxon>
        <taxon>Fabaceae</taxon>
        <taxon>Papilionoideae</taxon>
        <taxon>50 kb inversion clade</taxon>
        <taxon>genistoids sensu lato</taxon>
        <taxon>core genistoids</taxon>
        <taxon>Crotalarieae</taxon>
        <taxon>Crotalaria</taxon>
    </lineage>
</organism>
<evidence type="ECO:0000313" key="3">
    <source>
        <dbReference type="Proteomes" id="UP001372338"/>
    </source>
</evidence>
<keyword evidence="3" id="KW-1185">Reference proteome</keyword>
<evidence type="ECO:0000256" key="1">
    <source>
        <dbReference type="SAM" id="MobiDB-lite"/>
    </source>
</evidence>
<feature type="region of interest" description="Disordered" evidence="1">
    <location>
        <begin position="39"/>
        <end position="58"/>
    </location>
</feature>